<dbReference type="RefSeq" id="WP_091876353.1">
    <property type="nucleotide sequence ID" value="NZ_FOLD01000030.1"/>
</dbReference>
<organism evidence="2 3">
    <name type="scientific">Massilia yuzhufengensis</name>
    <dbReference type="NCBI Taxonomy" id="1164594"/>
    <lineage>
        <taxon>Bacteria</taxon>
        <taxon>Pseudomonadati</taxon>
        <taxon>Pseudomonadota</taxon>
        <taxon>Betaproteobacteria</taxon>
        <taxon>Burkholderiales</taxon>
        <taxon>Oxalobacteraceae</taxon>
        <taxon>Telluria group</taxon>
        <taxon>Massilia</taxon>
    </lineage>
</organism>
<dbReference type="Proteomes" id="UP000198639">
    <property type="component" value="Unassembled WGS sequence"/>
</dbReference>
<sequence>MKISSFLKRLIYGDKATNGRAAAMRNVIAWAFIALVALFLTKPSSREPASFFDKPIPLPAELGLGQ</sequence>
<evidence type="ECO:0000256" key="1">
    <source>
        <dbReference type="SAM" id="Phobius"/>
    </source>
</evidence>
<reference evidence="3" key="1">
    <citation type="submission" date="2016-10" db="EMBL/GenBank/DDBJ databases">
        <authorList>
            <person name="Varghese N."/>
            <person name="Submissions S."/>
        </authorList>
    </citation>
    <scope>NUCLEOTIDE SEQUENCE [LARGE SCALE GENOMIC DNA]</scope>
    <source>
        <strain evidence="3">CGMCC 1.12041</strain>
    </source>
</reference>
<evidence type="ECO:0000313" key="2">
    <source>
        <dbReference type="EMBL" id="SFD61482.1"/>
    </source>
</evidence>
<dbReference type="EMBL" id="FOLD01000030">
    <property type="protein sequence ID" value="SFD61482.1"/>
    <property type="molecule type" value="Genomic_DNA"/>
</dbReference>
<name>A0A1I1TSC3_9BURK</name>
<feature type="transmembrane region" description="Helical" evidence="1">
    <location>
        <begin position="21"/>
        <end position="40"/>
    </location>
</feature>
<protein>
    <submittedName>
        <fullName evidence="2">Uncharacterized protein</fullName>
    </submittedName>
</protein>
<accession>A0A1I1TSC3</accession>
<proteinExistence type="predicted"/>
<evidence type="ECO:0000313" key="3">
    <source>
        <dbReference type="Proteomes" id="UP000198639"/>
    </source>
</evidence>
<dbReference type="OrthoDB" id="8759387at2"/>
<dbReference type="AlphaFoldDB" id="A0A1I1TSC3"/>
<gene>
    <name evidence="2" type="ORF">SAMN05216204_13019</name>
</gene>
<keyword evidence="3" id="KW-1185">Reference proteome</keyword>
<keyword evidence="1" id="KW-0472">Membrane</keyword>
<keyword evidence="1" id="KW-1133">Transmembrane helix</keyword>
<keyword evidence="1" id="KW-0812">Transmembrane</keyword>